<gene>
    <name evidence="2" type="ORF">AMECASPLE_032517</name>
</gene>
<dbReference type="Proteomes" id="UP001469553">
    <property type="component" value="Unassembled WGS sequence"/>
</dbReference>
<organism evidence="2 3">
    <name type="scientific">Ameca splendens</name>
    <dbReference type="NCBI Taxonomy" id="208324"/>
    <lineage>
        <taxon>Eukaryota</taxon>
        <taxon>Metazoa</taxon>
        <taxon>Chordata</taxon>
        <taxon>Craniata</taxon>
        <taxon>Vertebrata</taxon>
        <taxon>Euteleostomi</taxon>
        <taxon>Actinopterygii</taxon>
        <taxon>Neopterygii</taxon>
        <taxon>Teleostei</taxon>
        <taxon>Neoteleostei</taxon>
        <taxon>Acanthomorphata</taxon>
        <taxon>Ovalentaria</taxon>
        <taxon>Atherinomorphae</taxon>
        <taxon>Cyprinodontiformes</taxon>
        <taxon>Goodeidae</taxon>
        <taxon>Ameca</taxon>
    </lineage>
</organism>
<reference evidence="2 3" key="1">
    <citation type="submission" date="2021-06" db="EMBL/GenBank/DDBJ databases">
        <authorList>
            <person name="Palmer J.M."/>
        </authorList>
    </citation>
    <scope>NUCLEOTIDE SEQUENCE [LARGE SCALE GENOMIC DNA]</scope>
    <source>
        <strain evidence="2 3">AS_MEX2019</strain>
        <tissue evidence="2">Muscle</tissue>
    </source>
</reference>
<evidence type="ECO:0000256" key="1">
    <source>
        <dbReference type="SAM" id="MobiDB-lite"/>
    </source>
</evidence>
<comment type="caution">
    <text evidence="2">The sequence shown here is derived from an EMBL/GenBank/DDBJ whole genome shotgun (WGS) entry which is preliminary data.</text>
</comment>
<evidence type="ECO:0000313" key="2">
    <source>
        <dbReference type="EMBL" id="MEQ2304955.1"/>
    </source>
</evidence>
<accession>A0ABV0ZH93</accession>
<evidence type="ECO:0000313" key="3">
    <source>
        <dbReference type="Proteomes" id="UP001469553"/>
    </source>
</evidence>
<feature type="compositionally biased region" description="Low complexity" evidence="1">
    <location>
        <begin position="57"/>
        <end position="68"/>
    </location>
</feature>
<sequence length="68" mass="6865">MPAAPPEPTNKSGTPRFFSAGSGPRENSGSSSPLDGGTSSPYPTLGLLVPAEEEEGLSGFLLSSDEAK</sequence>
<feature type="region of interest" description="Disordered" evidence="1">
    <location>
        <begin position="1"/>
        <end position="68"/>
    </location>
</feature>
<proteinExistence type="predicted"/>
<feature type="compositionally biased region" description="Polar residues" evidence="1">
    <location>
        <begin position="25"/>
        <end position="42"/>
    </location>
</feature>
<protein>
    <submittedName>
        <fullName evidence="2">Uncharacterized protein</fullName>
    </submittedName>
</protein>
<name>A0ABV0ZH93_9TELE</name>
<keyword evidence="3" id="KW-1185">Reference proteome</keyword>
<dbReference type="EMBL" id="JAHRIP010060664">
    <property type="protein sequence ID" value="MEQ2304955.1"/>
    <property type="molecule type" value="Genomic_DNA"/>
</dbReference>